<evidence type="ECO:0000256" key="6">
    <source>
        <dbReference type="ARBA" id="ARBA00023136"/>
    </source>
</evidence>
<evidence type="ECO:0000313" key="10">
    <source>
        <dbReference type="EMBL" id="SDD05576.1"/>
    </source>
</evidence>
<evidence type="ECO:0000256" key="5">
    <source>
        <dbReference type="ARBA" id="ARBA00022989"/>
    </source>
</evidence>
<evidence type="ECO:0000256" key="1">
    <source>
        <dbReference type="ARBA" id="ARBA00004651"/>
    </source>
</evidence>
<accession>A0A1G6RNR5</accession>
<sequence length="604" mass="67593">MKKFGKIFKYLIPYKGTVGLIIGLNILGAFFSVFTLAMVIPFLNVLFDQIPAVTSTVPFSLSVNSILHNFNYFISSIKVSQGITYALVFMCTFVVIMTFFKNLFTYLSLYYMAPFRNGVVRDIRNKMYRKVLELPLGYYSEERKGDIISKITNDVNELEVSIMRSMEMFFRDPILVIVYMVVLLIMSPQLTLFVFVLLPVAGLLIGRIGKNLRKHSFKGQRRLGFLLSTLEETLGGLRIIKAFNAEEKMIQRFESTNSFYTRILVKVNRRRDLASPLSEFLGVAVVVILMWYGGKMVLKGDGSLTAASLIGYLVIFSQIITPAKSFSQAYFNVLKGMASADRIDAVIEADNPIKEKDDARVVEQFGEKIEYRNVCFKYQDEPVLRNVSLTIEKGKTVALVGQSGSGKSTFVDLLPRFYDATEGEILVDGVDIKDFSIKSLRGLMGNVNQEPILFNDTFYNNIAFGLPNATIGSVMAAAKVANAHDFIEASPNGYYTNIGDRGGKLSGGQRQRVSIARAILKNPPIMILDEATSALDTESERLVQEALENLMKNRTSIVIAHRLSTVKNADLICVLQDGEIVERGKHDELIGLGGIYSKLYNLQR</sequence>
<dbReference type="SUPFAM" id="SSF52540">
    <property type="entry name" value="P-loop containing nucleoside triphosphate hydrolases"/>
    <property type="match status" value="1"/>
</dbReference>
<dbReference type="PANTHER" id="PTHR43394:SF1">
    <property type="entry name" value="ATP-BINDING CASSETTE SUB-FAMILY B MEMBER 10, MITOCHONDRIAL"/>
    <property type="match status" value="1"/>
</dbReference>
<evidence type="ECO:0000259" key="9">
    <source>
        <dbReference type="PROSITE" id="PS50929"/>
    </source>
</evidence>
<dbReference type="InterPro" id="IPR027417">
    <property type="entry name" value="P-loop_NTPase"/>
</dbReference>
<dbReference type="STRING" id="1640674.SAMN05216323_10773"/>
<dbReference type="AlphaFoldDB" id="A0A1G6RNR5"/>
<feature type="transmembrane region" description="Helical" evidence="7">
    <location>
        <begin position="82"/>
        <end position="100"/>
    </location>
</feature>
<feature type="transmembrane region" description="Helical" evidence="7">
    <location>
        <begin position="174"/>
        <end position="205"/>
    </location>
</feature>
<keyword evidence="11" id="KW-1185">Reference proteome</keyword>
<feature type="domain" description="ABC transporter" evidence="8">
    <location>
        <begin position="369"/>
        <end position="602"/>
    </location>
</feature>
<dbReference type="Pfam" id="PF00005">
    <property type="entry name" value="ABC_tran"/>
    <property type="match status" value="1"/>
</dbReference>
<dbReference type="GO" id="GO:0015421">
    <property type="term" value="F:ABC-type oligopeptide transporter activity"/>
    <property type="evidence" value="ECO:0007669"/>
    <property type="project" value="TreeGrafter"/>
</dbReference>
<dbReference type="InterPro" id="IPR017871">
    <property type="entry name" value="ABC_transporter-like_CS"/>
</dbReference>
<dbReference type="RefSeq" id="WP_092440496.1">
    <property type="nucleotide sequence ID" value="NZ_FMYP01000077.1"/>
</dbReference>
<dbReference type="FunFam" id="3.40.50.300:FF:000218">
    <property type="entry name" value="Multidrug ABC transporter ATP-binding protein"/>
    <property type="match status" value="1"/>
</dbReference>
<evidence type="ECO:0000313" key="11">
    <source>
        <dbReference type="Proteomes" id="UP000199452"/>
    </source>
</evidence>
<dbReference type="SUPFAM" id="SSF90123">
    <property type="entry name" value="ABC transporter transmembrane region"/>
    <property type="match status" value="1"/>
</dbReference>
<dbReference type="PROSITE" id="PS00211">
    <property type="entry name" value="ABC_TRANSPORTER_1"/>
    <property type="match status" value="1"/>
</dbReference>
<dbReference type="Pfam" id="PF00664">
    <property type="entry name" value="ABC_membrane"/>
    <property type="match status" value="1"/>
</dbReference>
<keyword evidence="4 10" id="KW-0067">ATP-binding</keyword>
<dbReference type="GO" id="GO:0005886">
    <property type="term" value="C:plasma membrane"/>
    <property type="evidence" value="ECO:0007669"/>
    <property type="project" value="UniProtKB-SubCell"/>
</dbReference>
<evidence type="ECO:0000256" key="4">
    <source>
        <dbReference type="ARBA" id="ARBA00022840"/>
    </source>
</evidence>
<dbReference type="EMBL" id="FMYP01000077">
    <property type="protein sequence ID" value="SDD05576.1"/>
    <property type="molecule type" value="Genomic_DNA"/>
</dbReference>
<dbReference type="SMART" id="SM00382">
    <property type="entry name" value="AAA"/>
    <property type="match status" value="1"/>
</dbReference>
<feature type="transmembrane region" description="Helical" evidence="7">
    <location>
        <begin position="20"/>
        <end position="43"/>
    </location>
</feature>
<organism evidence="10 11">
    <name type="scientific">Williamwhitmania taraxaci</name>
    <dbReference type="NCBI Taxonomy" id="1640674"/>
    <lineage>
        <taxon>Bacteria</taxon>
        <taxon>Pseudomonadati</taxon>
        <taxon>Bacteroidota</taxon>
        <taxon>Bacteroidia</taxon>
        <taxon>Bacteroidales</taxon>
        <taxon>Williamwhitmaniaceae</taxon>
        <taxon>Williamwhitmania</taxon>
    </lineage>
</organism>
<dbReference type="OrthoDB" id="9760358at2"/>
<dbReference type="Proteomes" id="UP000199452">
    <property type="component" value="Unassembled WGS sequence"/>
</dbReference>
<evidence type="ECO:0000256" key="7">
    <source>
        <dbReference type="SAM" id="Phobius"/>
    </source>
</evidence>
<dbReference type="InterPro" id="IPR039421">
    <property type="entry name" value="Type_1_exporter"/>
</dbReference>
<reference evidence="10 11" key="1">
    <citation type="submission" date="2016-09" db="EMBL/GenBank/DDBJ databases">
        <authorList>
            <person name="Capua I."/>
            <person name="De Benedictis P."/>
            <person name="Joannis T."/>
            <person name="Lombin L.H."/>
            <person name="Cattoli G."/>
        </authorList>
    </citation>
    <scope>NUCLEOTIDE SEQUENCE [LARGE SCALE GENOMIC DNA]</scope>
    <source>
        <strain evidence="10 11">A7P-90m</strain>
    </source>
</reference>
<keyword evidence="2 7" id="KW-0812">Transmembrane</keyword>
<dbReference type="Gene3D" id="3.40.50.300">
    <property type="entry name" value="P-loop containing nucleotide triphosphate hydrolases"/>
    <property type="match status" value="1"/>
</dbReference>
<protein>
    <submittedName>
        <fullName evidence="10">ATP-binding cassette, subfamily B, MsbA</fullName>
    </submittedName>
</protein>
<keyword evidence="5 7" id="KW-1133">Transmembrane helix</keyword>
<keyword evidence="6 7" id="KW-0472">Membrane</keyword>
<evidence type="ECO:0000259" key="8">
    <source>
        <dbReference type="PROSITE" id="PS50893"/>
    </source>
</evidence>
<dbReference type="InterPro" id="IPR011527">
    <property type="entry name" value="ABC1_TM_dom"/>
</dbReference>
<dbReference type="InterPro" id="IPR003439">
    <property type="entry name" value="ABC_transporter-like_ATP-bd"/>
</dbReference>
<keyword evidence="3" id="KW-0547">Nucleotide-binding</keyword>
<comment type="subcellular location">
    <subcellularLocation>
        <location evidence="1">Cell membrane</location>
        <topology evidence="1">Multi-pass membrane protein</topology>
    </subcellularLocation>
</comment>
<dbReference type="PANTHER" id="PTHR43394">
    <property type="entry name" value="ATP-DEPENDENT PERMEASE MDL1, MITOCHONDRIAL"/>
    <property type="match status" value="1"/>
</dbReference>
<dbReference type="PROSITE" id="PS50929">
    <property type="entry name" value="ABC_TM1F"/>
    <property type="match status" value="1"/>
</dbReference>
<gene>
    <name evidence="10" type="ORF">SAMN05216323_10773</name>
</gene>
<dbReference type="GO" id="GO:0005524">
    <property type="term" value="F:ATP binding"/>
    <property type="evidence" value="ECO:0007669"/>
    <property type="project" value="UniProtKB-KW"/>
</dbReference>
<evidence type="ECO:0000256" key="2">
    <source>
        <dbReference type="ARBA" id="ARBA00022692"/>
    </source>
</evidence>
<proteinExistence type="predicted"/>
<name>A0A1G6RNR5_9BACT</name>
<dbReference type="InterPro" id="IPR003593">
    <property type="entry name" value="AAA+_ATPase"/>
</dbReference>
<dbReference type="CDD" id="cd03251">
    <property type="entry name" value="ABCC_MsbA"/>
    <property type="match status" value="1"/>
</dbReference>
<dbReference type="Gene3D" id="1.20.1560.10">
    <property type="entry name" value="ABC transporter type 1, transmembrane domain"/>
    <property type="match status" value="1"/>
</dbReference>
<evidence type="ECO:0000256" key="3">
    <source>
        <dbReference type="ARBA" id="ARBA00022741"/>
    </source>
</evidence>
<dbReference type="InterPro" id="IPR036640">
    <property type="entry name" value="ABC1_TM_sf"/>
</dbReference>
<dbReference type="PROSITE" id="PS50893">
    <property type="entry name" value="ABC_TRANSPORTER_2"/>
    <property type="match status" value="1"/>
</dbReference>
<feature type="domain" description="ABC transmembrane type-1" evidence="9">
    <location>
        <begin position="20"/>
        <end position="335"/>
    </location>
</feature>
<feature type="transmembrane region" description="Helical" evidence="7">
    <location>
        <begin position="273"/>
        <end position="292"/>
    </location>
</feature>
<feature type="transmembrane region" description="Helical" evidence="7">
    <location>
        <begin position="49"/>
        <end position="70"/>
    </location>
</feature>
<dbReference type="CDD" id="cd18552">
    <property type="entry name" value="ABC_6TM_MsbA_like"/>
    <property type="match status" value="1"/>
</dbReference>
<dbReference type="GO" id="GO:0016887">
    <property type="term" value="F:ATP hydrolysis activity"/>
    <property type="evidence" value="ECO:0007669"/>
    <property type="project" value="InterPro"/>
</dbReference>